<feature type="region of interest" description="Disordered" evidence="1">
    <location>
        <begin position="108"/>
        <end position="150"/>
    </location>
</feature>
<keyword evidence="3" id="KW-1185">Reference proteome</keyword>
<dbReference type="Proteomes" id="UP000239899">
    <property type="component" value="Unassembled WGS sequence"/>
</dbReference>
<evidence type="ECO:0000256" key="1">
    <source>
        <dbReference type="SAM" id="MobiDB-lite"/>
    </source>
</evidence>
<protein>
    <submittedName>
        <fullName evidence="2">Zinc metalloprotease</fullName>
    </submittedName>
</protein>
<dbReference type="OrthoDB" id="10441501at2759"/>
<keyword evidence="2" id="KW-0378">Hydrolase</keyword>
<organism evidence="2 3">
    <name type="scientific">Chlorella sorokiniana</name>
    <name type="common">Freshwater green alga</name>
    <dbReference type="NCBI Taxonomy" id="3076"/>
    <lineage>
        <taxon>Eukaryota</taxon>
        <taxon>Viridiplantae</taxon>
        <taxon>Chlorophyta</taxon>
        <taxon>core chlorophytes</taxon>
        <taxon>Trebouxiophyceae</taxon>
        <taxon>Chlorellales</taxon>
        <taxon>Chlorellaceae</taxon>
        <taxon>Chlorella clade</taxon>
        <taxon>Chlorella</taxon>
    </lineage>
</organism>
<feature type="compositionally biased region" description="Low complexity" evidence="1">
    <location>
        <begin position="120"/>
        <end position="136"/>
    </location>
</feature>
<dbReference type="EMBL" id="LHPG02000007">
    <property type="protein sequence ID" value="PRW57372.1"/>
    <property type="molecule type" value="Genomic_DNA"/>
</dbReference>
<feature type="region of interest" description="Disordered" evidence="1">
    <location>
        <begin position="35"/>
        <end position="64"/>
    </location>
</feature>
<keyword evidence="2" id="KW-0482">Metalloprotease</keyword>
<keyword evidence="2" id="KW-0645">Protease</keyword>
<comment type="caution">
    <text evidence="2">The sequence shown here is derived from an EMBL/GenBank/DDBJ whole genome shotgun (WGS) entry which is preliminary data.</text>
</comment>
<name>A0A2P6TTI2_CHLSO</name>
<accession>A0A2P6TTI2</accession>
<dbReference type="AlphaFoldDB" id="A0A2P6TTI2"/>
<evidence type="ECO:0000313" key="2">
    <source>
        <dbReference type="EMBL" id="PRW57372.1"/>
    </source>
</evidence>
<sequence length="179" mass="19101">MVATLQQLPARLLQASGARGLLAAAGSRLAHSTATSSIGLRGREEEGKPVHHAVPASLPEVPPRWRPAPQQQLLCLASINDPETWGLASVGPSQDHQERGEAAGFFWLGSSLSNPKEPPARSSSPLRSSSSSSGSPQAFRTAESRQEAAQRKVVFRSSMLEPELPFAFKSSMTDPPLRS</sequence>
<proteinExistence type="predicted"/>
<reference evidence="2 3" key="1">
    <citation type="journal article" date="2018" name="Plant J.">
        <title>Genome sequences of Chlorella sorokiniana UTEX 1602 and Micractinium conductrix SAG 241.80: implications to maltose excretion by a green alga.</title>
        <authorList>
            <person name="Arriola M.B."/>
            <person name="Velmurugan N."/>
            <person name="Zhang Y."/>
            <person name="Plunkett M.H."/>
            <person name="Hondzo H."/>
            <person name="Barney B.M."/>
        </authorList>
    </citation>
    <scope>NUCLEOTIDE SEQUENCE [LARGE SCALE GENOMIC DNA]</scope>
    <source>
        <strain evidence="3">UTEX 1602</strain>
    </source>
</reference>
<dbReference type="GO" id="GO:0008237">
    <property type="term" value="F:metallopeptidase activity"/>
    <property type="evidence" value="ECO:0007669"/>
    <property type="project" value="UniProtKB-KW"/>
</dbReference>
<dbReference type="GO" id="GO:0006508">
    <property type="term" value="P:proteolysis"/>
    <property type="evidence" value="ECO:0007669"/>
    <property type="project" value="UniProtKB-KW"/>
</dbReference>
<evidence type="ECO:0000313" key="3">
    <source>
        <dbReference type="Proteomes" id="UP000239899"/>
    </source>
</evidence>
<gene>
    <name evidence="2" type="ORF">C2E21_4219</name>
</gene>